<dbReference type="eggNOG" id="COG3336">
    <property type="taxonomic scope" value="Bacteria"/>
</dbReference>
<name>A0A074L2Q0_9BACT</name>
<reference evidence="7 8" key="1">
    <citation type="submission" date="2014-04" db="EMBL/GenBank/DDBJ databases">
        <title>Characterization and application of a salt tolerant electro-active bacterium.</title>
        <authorList>
            <person name="Yang L."/>
            <person name="Wei S."/>
            <person name="Tay Q.X.M."/>
        </authorList>
    </citation>
    <scope>NUCLEOTIDE SEQUENCE [LARGE SCALE GENOMIC DNA]</scope>
    <source>
        <strain evidence="7 8">LY1</strain>
    </source>
</reference>
<feature type="transmembrane region" description="Helical" evidence="6">
    <location>
        <begin position="190"/>
        <end position="214"/>
    </location>
</feature>
<evidence type="ECO:0000256" key="6">
    <source>
        <dbReference type="SAM" id="Phobius"/>
    </source>
</evidence>
<evidence type="ECO:0000256" key="3">
    <source>
        <dbReference type="ARBA" id="ARBA00022692"/>
    </source>
</evidence>
<keyword evidence="2" id="KW-1003">Cell membrane</keyword>
<keyword evidence="5 6" id="KW-0472">Membrane</keyword>
<evidence type="ECO:0000256" key="5">
    <source>
        <dbReference type="ARBA" id="ARBA00023136"/>
    </source>
</evidence>
<dbReference type="Pfam" id="PF09678">
    <property type="entry name" value="Caa3_CtaG"/>
    <property type="match status" value="1"/>
</dbReference>
<dbReference type="EMBL" id="JMIH01000016">
    <property type="protein sequence ID" value="KEO74108.1"/>
    <property type="molecule type" value="Genomic_DNA"/>
</dbReference>
<keyword evidence="4 6" id="KW-1133">Transmembrane helix</keyword>
<feature type="transmembrane region" description="Helical" evidence="6">
    <location>
        <begin position="234"/>
        <end position="254"/>
    </location>
</feature>
<evidence type="ECO:0000256" key="4">
    <source>
        <dbReference type="ARBA" id="ARBA00022989"/>
    </source>
</evidence>
<dbReference type="OrthoDB" id="5024156at2"/>
<feature type="transmembrane region" description="Helical" evidence="6">
    <location>
        <begin position="79"/>
        <end position="101"/>
    </location>
</feature>
<comment type="subcellular location">
    <subcellularLocation>
        <location evidence="1">Cell membrane</location>
        <topology evidence="1">Multi-pass membrane protein</topology>
    </subcellularLocation>
</comment>
<proteinExistence type="predicted"/>
<dbReference type="STRING" id="1048983.EL17_08160"/>
<evidence type="ECO:0008006" key="9">
    <source>
        <dbReference type="Google" id="ProtNLM"/>
    </source>
</evidence>
<dbReference type="InterPro" id="IPR019108">
    <property type="entry name" value="Caa3_assmbl_CtaG-rel"/>
</dbReference>
<dbReference type="RefSeq" id="WP_051719902.1">
    <property type="nucleotide sequence ID" value="NZ_JMIH01000016.1"/>
</dbReference>
<accession>A0A074L2Q0</accession>
<dbReference type="AlphaFoldDB" id="A0A074L2Q0"/>
<feature type="transmembrane region" description="Helical" evidence="6">
    <location>
        <begin position="121"/>
        <end position="145"/>
    </location>
</feature>
<protein>
    <recommendedName>
        <fullName evidence="9">Cytochrome C oxidase assembly protein</fullName>
    </recommendedName>
</protein>
<gene>
    <name evidence="7" type="ORF">EL17_08160</name>
</gene>
<feature type="transmembrane region" description="Helical" evidence="6">
    <location>
        <begin position="157"/>
        <end position="178"/>
    </location>
</feature>
<feature type="transmembrane region" description="Helical" evidence="6">
    <location>
        <begin position="49"/>
        <end position="67"/>
    </location>
</feature>
<dbReference type="GO" id="GO:0005886">
    <property type="term" value="C:plasma membrane"/>
    <property type="evidence" value="ECO:0007669"/>
    <property type="project" value="UniProtKB-SubCell"/>
</dbReference>
<comment type="caution">
    <text evidence="7">The sequence shown here is derived from an EMBL/GenBank/DDBJ whole genome shotgun (WGS) entry which is preliminary data.</text>
</comment>
<sequence>MHDHPSHHMPPASIGDWIPLVIIVFVGLLYSFGWAYVIWKKRNWNSARGISFLIGTLLLFIAMWPDLVKWAHHDLRGHMVQHLLIGMFAPIFLVMGAPVTLALKTCSKNIAEGITYLLRSFFFHIISHPLTAMFLNLGGMYVLYLTPIYNATIEYPILHHAIHIHFLMAGYLFTWAIIGPDPAPARPGLVTRLAVLFASIAAHAFLSKLMYAHLYPLNSPHGKEEIQEAAKLMYYWGDLSEFILIIILFALWYYKRGRPGYDLSPLLKWS</sequence>
<evidence type="ECO:0000313" key="7">
    <source>
        <dbReference type="EMBL" id="KEO74108.1"/>
    </source>
</evidence>
<organism evidence="7 8">
    <name type="scientific">Anditalea andensis</name>
    <dbReference type="NCBI Taxonomy" id="1048983"/>
    <lineage>
        <taxon>Bacteria</taxon>
        <taxon>Pseudomonadati</taxon>
        <taxon>Bacteroidota</taxon>
        <taxon>Cytophagia</taxon>
        <taxon>Cytophagales</taxon>
        <taxon>Cytophagaceae</taxon>
        <taxon>Anditalea</taxon>
    </lineage>
</organism>
<evidence type="ECO:0000313" key="8">
    <source>
        <dbReference type="Proteomes" id="UP000027821"/>
    </source>
</evidence>
<feature type="transmembrane region" description="Helical" evidence="6">
    <location>
        <begin position="17"/>
        <end position="37"/>
    </location>
</feature>
<evidence type="ECO:0000256" key="1">
    <source>
        <dbReference type="ARBA" id="ARBA00004651"/>
    </source>
</evidence>
<keyword evidence="3 6" id="KW-0812">Transmembrane</keyword>
<evidence type="ECO:0000256" key="2">
    <source>
        <dbReference type="ARBA" id="ARBA00022475"/>
    </source>
</evidence>
<keyword evidence="8" id="KW-1185">Reference proteome</keyword>
<dbReference type="Proteomes" id="UP000027821">
    <property type="component" value="Unassembled WGS sequence"/>
</dbReference>